<proteinExistence type="inferred from homology"/>
<keyword evidence="9" id="KW-1185">Reference proteome</keyword>
<reference evidence="8 9" key="1">
    <citation type="submission" date="2016-10" db="EMBL/GenBank/DDBJ databases">
        <authorList>
            <person name="de Groot N.N."/>
        </authorList>
    </citation>
    <scope>NUCLEOTIDE SEQUENCE [LARGE SCALE GENOMIC DNA]</scope>
    <source>
        <strain evidence="8 9">DSM 25927</strain>
    </source>
</reference>
<dbReference type="GO" id="GO:0015031">
    <property type="term" value="P:protein transport"/>
    <property type="evidence" value="ECO:0007669"/>
    <property type="project" value="UniProtKB-KW"/>
</dbReference>
<dbReference type="PANTHER" id="PTHR30558">
    <property type="entry name" value="EXBD MEMBRANE COMPONENT OF PMF-DRIVEN MACROMOLECULE IMPORT SYSTEM"/>
    <property type="match status" value="1"/>
</dbReference>
<dbReference type="Pfam" id="PF02472">
    <property type="entry name" value="ExbD"/>
    <property type="match status" value="1"/>
</dbReference>
<dbReference type="RefSeq" id="WP_093280689.1">
    <property type="nucleotide sequence ID" value="NZ_FOFS01000001.1"/>
</dbReference>
<keyword evidence="3" id="KW-1003">Cell membrane</keyword>
<evidence type="ECO:0000256" key="3">
    <source>
        <dbReference type="ARBA" id="ARBA00022475"/>
    </source>
</evidence>
<dbReference type="STRING" id="489703.SAMN04488038_101150"/>
<dbReference type="GO" id="GO:0022857">
    <property type="term" value="F:transmembrane transporter activity"/>
    <property type="evidence" value="ECO:0007669"/>
    <property type="project" value="InterPro"/>
</dbReference>
<evidence type="ECO:0000256" key="6">
    <source>
        <dbReference type="ARBA" id="ARBA00023136"/>
    </source>
</evidence>
<evidence type="ECO:0000256" key="2">
    <source>
        <dbReference type="ARBA" id="ARBA00005811"/>
    </source>
</evidence>
<dbReference type="AlphaFoldDB" id="A0A1H8ZT82"/>
<evidence type="ECO:0000313" key="9">
    <source>
        <dbReference type="Proteomes" id="UP000199233"/>
    </source>
</evidence>
<evidence type="ECO:0000256" key="4">
    <source>
        <dbReference type="ARBA" id="ARBA00022692"/>
    </source>
</evidence>
<keyword evidence="4 7" id="KW-0812">Transmembrane</keyword>
<gene>
    <name evidence="8" type="ORF">SAMN04488038_101150</name>
</gene>
<dbReference type="EMBL" id="FOFS01000001">
    <property type="protein sequence ID" value="SEP67525.1"/>
    <property type="molecule type" value="Genomic_DNA"/>
</dbReference>
<evidence type="ECO:0000256" key="5">
    <source>
        <dbReference type="ARBA" id="ARBA00022989"/>
    </source>
</evidence>
<organism evidence="8 9">
    <name type="scientific">Solimonas aquatica</name>
    <dbReference type="NCBI Taxonomy" id="489703"/>
    <lineage>
        <taxon>Bacteria</taxon>
        <taxon>Pseudomonadati</taxon>
        <taxon>Pseudomonadota</taxon>
        <taxon>Gammaproteobacteria</taxon>
        <taxon>Nevskiales</taxon>
        <taxon>Nevskiaceae</taxon>
        <taxon>Solimonas</taxon>
    </lineage>
</organism>
<dbReference type="Proteomes" id="UP000199233">
    <property type="component" value="Unassembled WGS sequence"/>
</dbReference>
<dbReference type="Gene3D" id="3.30.420.270">
    <property type="match status" value="1"/>
</dbReference>
<name>A0A1H8ZT82_9GAMM</name>
<comment type="similarity">
    <text evidence="2 7">Belongs to the ExbD/TolR family.</text>
</comment>
<evidence type="ECO:0000313" key="8">
    <source>
        <dbReference type="EMBL" id="SEP67525.1"/>
    </source>
</evidence>
<keyword evidence="7" id="KW-0653">Protein transport</keyword>
<evidence type="ECO:0000256" key="1">
    <source>
        <dbReference type="ARBA" id="ARBA00004162"/>
    </source>
</evidence>
<accession>A0A1H8ZT82</accession>
<dbReference type="OrthoDB" id="9793581at2"/>
<dbReference type="InterPro" id="IPR003400">
    <property type="entry name" value="ExbD"/>
</dbReference>
<sequence length="138" mass="15087">MQAHRAAAHESEDTGIDLAPMLDFVLNLLIFFIITTSFVKESGITVTRPEALTAENKENGNILIAIRPNGDVWMDKQRIDVRDVRTAIERLHIERPEDTVVIIADKDSQTGVLTKVMDQVKQGGIQEVSIAAAPPAGG</sequence>
<dbReference type="PANTHER" id="PTHR30558:SF13">
    <property type="entry name" value="BIOPOLYMER TRANSPORT PROTEIN EXBD2"/>
    <property type="match status" value="1"/>
</dbReference>
<keyword evidence="6" id="KW-0472">Membrane</keyword>
<comment type="subcellular location">
    <subcellularLocation>
        <location evidence="1">Cell membrane</location>
        <topology evidence="1">Single-pass membrane protein</topology>
    </subcellularLocation>
    <subcellularLocation>
        <location evidence="7">Cell membrane</location>
        <topology evidence="7">Single-pass type II membrane protein</topology>
    </subcellularLocation>
</comment>
<protein>
    <submittedName>
        <fullName evidence="8">Biopolymer transport protein ExbD</fullName>
    </submittedName>
</protein>
<keyword evidence="7" id="KW-0813">Transport</keyword>
<keyword evidence="5" id="KW-1133">Transmembrane helix</keyword>
<dbReference type="GO" id="GO:0005886">
    <property type="term" value="C:plasma membrane"/>
    <property type="evidence" value="ECO:0007669"/>
    <property type="project" value="UniProtKB-SubCell"/>
</dbReference>
<evidence type="ECO:0000256" key="7">
    <source>
        <dbReference type="RuleBase" id="RU003879"/>
    </source>
</evidence>